<comment type="caution">
    <text evidence="2">The sequence shown here is derived from an EMBL/GenBank/DDBJ whole genome shotgun (WGS) entry which is preliminary data.</text>
</comment>
<evidence type="ECO:0000256" key="1">
    <source>
        <dbReference type="SAM" id="MobiDB-lite"/>
    </source>
</evidence>
<evidence type="ECO:0000313" key="3">
    <source>
        <dbReference type="Proteomes" id="UP000193387"/>
    </source>
</evidence>
<accession>A0AAJ3NMP9</accession>
<keyword evidence="3" id="KW-1185">Reference proteome</keyword>
<organism evidence="2 3">
    <name type="scientific">Mycobacterium saskatchewanense</name>
    <dbReference type="NCBI Taxonomy" id="220927"/>
    <lineage>
        <taxon>Bacteria</taxon>
        <taxon>Bacillati</taxon>
        <taxon>Actinomycetota</taxon>
        <taxon>Actinomycetes</taxon>
        <taxon>Mycobacteriales</taxon>
        <taxon>Mycobacteriaceae</taxon>
        <taxon>Mycobacterium</taxon>
        <taxon>Mycobacterium simiae complex</taxon>
    </lineage>
</organism>
<feature type="region of interest" description="Disordered" evidence="1">
    <location>
        <begin position="1"/>
        <end position="30"/>
    </location>
</feature>
<evidence type="ECO:0000313" key="2">
    <source>
        <dbReference type="EMBL" id="ORW69170.1"/>
    </source>
</evidence>
<sequence>MVSVDRLRSTPADVLEHPASPVTDQQSKDQVVEPARRIAALTGLRTASAGYLLMSCKNRDDPPYQGAVYLTFTLPADQRADTYLQTLASTLRTHGWSEGPPPNNHVFARIFSQDAVTTTVYRDDDNPGAGVLRLYGQCRNMNDHRQDATGWTDITAELAAPR</sequence>
<protein>
    <recommendedName>
        <fullName evidence="4">Lipoprotein LppJ</fullName>
    </recommendedName>
</protein>
<proteinExistence type="predicted"/>
<reference evidence="2 3" key="1">
    <citation type="submission" date="2016-01" db="EMBL/GenBank/DDBJ databases">
        <title>The new phylogeny of the genus Mycobacterium.</title>
        <authorList>
            <person name="Tarcisio F."/>
            <person name="Conor M."/>
            <person name="Antonella G."/>
            <person name="Elisabetta G."/>
            <person name="Giulia F.S."/>
            <person name="Sara T."/>
            <person name="Anna F."/>
            <person name="Clotilde B."/>
            <person name="Roberto B."/>
            <person name="Veronica D.S."/>
            <person name="Fabio R."/>
            <person name="Monica P."/>
            <person name="Olivier J."/>
            <person name="Enrico T."/>
            <person name="Nicola S."/>
        </authorList>
    </citation>
    <scope>NUCLEOTIDE SEQUENCE [LARGE SCALE GENOMIC DNA]</scope>
    <source>
        <strain evidence="2 3">DSM 44616</strain>
    </source>
</reference>
<gene>
    <name evidence="2" type="ORF">AWC23_19545</name>
</gene>
<dbReference type="AlphaFoldDB" id="A0AAJ3NMP9"/>
<name>A0AAJ3NMP9_9MYCO</name>
<dbReference type="Proteomes" id="UP000193387">
    <property type="component" value="Unassembled WGS sequence"/>
</dbReference>
<dbReference type="EMBL" id="LQPR01000049">
    <property type="protein sequence ID" value="ORW69170.1"/>
    <property type="molecule type" value="Genomic_DNA"/>
</dbReference>
<evidence type="ECO:0008006" key="4">
    <source>
        <dbReference type="Google" id="ProtNLM"/>
    </source>
</evidence>